<keyword evidence="4" id="KW-0597">Phosphoprotein</keyword>
<dbReference type="InterPro" id="IPR023213">
    <property type="entry name" value="CAT-like_dom_sf"/>
</dbReference>
<name>A0A4R7C9P1_9HYPH</name>
<dbReference type="RefSeq" id="WP_133769867.1">
    <property type="nucleotide sequence ID" value="NZ_SNZR01000011.1"/>
</dbReference>
<dbReference type="Pfam" id="PF00975">
    <property type="entry name" value="Thioesterase"/>
    <property type="match status" value="1"/>
</dbReference>
<dbReference type="SMART" id="SM00823">
    <property type="entry name" value="PKS_PP"/>
    <property type="match status" value="1"/>
</dbReference>
<evidence type="ECO:0000256" key="5">
    <source>
        <dbReference type="ARBA" id="ARBA00022598"/>
    </source>
</evidence>
<dbReference type="InterPro" id="IPR020802">
    <property type="entry name" value="TesA-like"/>
</dbReference>
<comment type="pathway">
    <text evidence="2">Siderophore biosynthesis.</text>
</comment>
<dbReference type="Pfam" id="PF00668">
    <property type="entry name" value="Condensation"/>
    <property type="match status" value="1"/>
</dbReference>
<dbReference type="Gene3D" id="3.40.50.150">
    <property type="entry name" value="Vaccinia Virus protein VP39"/>
    <property type="match status" value="1"/>
</dbReference>
<evidence type="ECO:0000256" key="3">
    <source>
        <dbReference type="ARBA" id="ARBA00022450"/>
    </source>
</evidence>
<evidence type="ECO:0000256" key="7">
    <source>
        <dbReference type="ARBA" id="ARBA00052643"/>
    </source>
</evidence>
<dbReference type="PANTHER" id="PTHR45527:SF10">
    <property type="entry name" value="PYOCHELIN SYNTHASE PCHF"/>
    <property type="match status" value="1"/>
</dbReference>
<dbReference type="Gene3D" id="1.10.1200.10">
    <property type="entry name" value="ACP-like"/>
    <property type="match status" value="1"/>
</dbReference>
<dbReference type="InterPro" id="IPR020845">
    <property type="entry name" value="AMP-binding_CS"/>
</dbReference>
<dbReference type="EMBL" id="SNZR01000011">
    <property type="protein sequence ID" value="TDR95023.1"/>
    <property type="molecule type" value="Genomic_DNA"/>
</dbReference>
<dbReference type="Gene3D" id="3.40.50.12780">
    <property type="entry name" value="N-terminal domain of ligase-like"/>
    <property type="match status" value="1"/>
</dbReference>
<keyword evidence="5" id="KW-0436">Ligase</keyword>
<dbReference type="InterPro" id="IPR009081">
    <property type="entry name" value="PP-bd_ACP"/>
</dbReference>
<evidence type="ECO:0000256" key="9">
    <source>
        <dbReference type="ARBA" id="ARBA00079103"/>
    </source>
</evidence>
<evidence type="ECO:0000256" key="4">
    <source>
        <dbReference type="ARBA" id="ARBA00022553"/>
    </source>
</evidence>
<dbReference type="Gene3D" id="3.40.50.1820">
    <property type="entry name" value="alpha/beta hydrolase"/>
    <property type="match status" value="1"/>
</dbReference>
<dbReference type="InterPro" id="IPR001031">
    <property type="entry name" value="Thioesterase"/>
</dbReference>
<dbReference type="OrthoDB" id="9803968at2"/>
<dbReference type="InterPro" id="IPR001242">
    <property type="entry name" value="Condensation_dom"/>
</dbReference>
<dbReference type="Pfam" id="PF08242">
    <property type="entry name" value="Methyltransf_12"/>
    <property type="match status" value="1"/>
</dbReference>
<accession>A0A4R7C9P1</accession>
<reference evidence="12 13" key="1">
    <citation type="submission" date="2019-03" db="EMBL/GenBank/DDBJ databases">
        <title>Genomic Encyclopedia of Type Strains, Phase IV (KMG-IV): sequencing the most valuable type-strain genomes for metagenomic binning, comparative biology and taxonomic classification.</title>
        <authorList>
            <person name="Goeker M."/>
        </authorList>
    </citation>
    <scope>NUCLEOTIDE SEQUENCE [LARGE SCALE GENOMIC DNA]</scope>
    <source>
        <strain evidence="12 13">DSM 25903</strain>
    </source>
</reference>
<comment type="cofactor">
    <cofactor evidence="1">
        <name>pantetheine 4'-phosphate</name>
        <dbReference type="ChEBI" id="CHEBI:47942"/>
    </cofactor>
</comment>
<dbReference type="Gene3D" id="3.30.559.30">
    <property type="entry name" value="Nonribosomal peptide synthetase, condensation domain"/>
    <property type="match status" value="1"/>
</dbReference>
<dbReference type="GO" id="GO:0005737">
    <property type="term" value="C:cytoplasm"/>
    <property type="evidence" value="ECO:0007669"/>
    <property type="project" value="TreeGrafter"/>
</dbReference>
<keyword evidence="6" id="KW-0677">Repeat</keyword>
<evidence type="ECO:0000256" key="6">
    <source>
        <dbReference type="ARBA" id="ARBA00022737"/>
    </source>
</evidence>
<dbReference type="GO" id="GO:0072330">
    <property type="term" value="P:monocarboxylic acid biosynthetic process"/>
    <property type="evidence" value="ECO:0007669"/>
    <property type="project" value="UniProtKB-ARBA"/>
</dbReference>
<dbReference type="InterPro" id="IPR042099">
    <property type="entry name" value="ANL_N_sf"/>
</dbReference>
<dbReference type="InterPro" id="IPR029058">
    <property type="entry name" value="AB_hydrolase_fold"/>
</dbReference>
<dbReference type="PROSITE" id="PS00455">
    <property type="entry name" value="AMP_BINDING"/>
    <property type="match status" value="1"/>
</dbReference>
<dbReference type="FunFam" id="3.30.559.30:FF:000006">
    <property type="entry name" value="Yersiniabactin polyketide/non-ribosomal peptide synthetase"/>
    <property type="match status" value="1"/>
</dbReference>
<dbReference type="GO" id="GO:0009403">
    <property type="term" value="P:toxin biosynthetic process"/>
    <property type="evidence" value="ECO:0007669"/>
    <property type="project" value="UniProtKB-ARBA"/>
</dbReference>
<dbReference type="InterPro" id="IPR013217">
    <property type="entry name" value="Methyltransf_12"/>
</dbReference>
<evidence type="ECO:0000313" key="12">
    <source>
        <dbReference type="EMBL" id="TDR95023.1"/>
    </source>
</evidence>
<dbReference type="EC" id="6.2.1.69" evidence="8"/>
<evidence type="ECO:0000313" key="13">
    <source>
        <dbReference type="Proteomes" id="UP000295122"/>
    </source>
</evidence>
<keyword evidence="13" id="KW-1185">Reference proteome</keyword>
<dbReference type="SUPFAM" id="SSF56801">
    <property type="entry name" value="Acetyl-CoA synthetase-like"/>
    <property type="match status" value="1"/>
</dbReference>
<evidence type="ECO:0000256" key="1">
    <source>
        <dbReference type="ARBA" id="ARBA00001957"/>
    </source>
</evidence>
<feature type="domain" description="Carrier" evidence="11">
    <location>
        <begin position="1328"/>
        <end position="1403"/>
    </location>
</feature>
<sequence length="1635" mass="175595">MNATARPSVLRPDPERRHEPFPLTDIQHAYWIGQDSVLELGNVSCHAYFEWRLPELDIGRLETAWNLIVARHGMLRAVIRPDGMQCILPDVPRYAIPVEDLSGLPPDAVEARLGALREAMQHRAPDAANWPLFDLRVTQRSGDVVLHLDLDLLTVDVQSFHIILGELERLYARPELRQPPLALTFRDYVLGRGETGGAQHAADRDWWLARLPNLPQAPQLPLLGTPQSAARPDFVRRHGRVAPERWQRFERFATARNVTASGALLAAYAEVLAQWSRQADFCLNLTHFHRERLHPEVDSMVGDFTSVVLVPRRAPDIGSAFADRARKLQRETWTCLSHRAFSGIEVMRELGRLGGGGSRGTAMPVVFTSLLGLDIDALADHGDGVALLGEPDIVYTATPQVWLDHQAMVRHGALVFNWITVDALFPDGMAAAMFEAYTALLDRLCDDEATWDAPLAALLPAPQAESRSAANATECSIPPRRLESAFLERAEARPDAVALVWPDGEWSYAELAAAAATVAGQLVEAGVVSGDRVAVSLPRGPWQIASVLGILRAGAAYVPLAVDMPALRAQAILRDVEAAGLITERDDLDWPLALRPGEEGPMREPPRPAGLSHKSLAYILYTSGTTGRPKGVALRHDAVWNTVAAVNETLGLTPEDRVLGVSSLGFDLSVYDIFGPLSVGGALVLCGEAEARDPAHWLGLVRGAGVTVWNSVPALLDLLLDRVTASAAPLPLRAALLSGDWIPLGQPARLRAAAPGSRFLALGGATEAAIWSNLLEVDEVPPHWRSIPYGYPLPNQSYRVLDGEGHDRPDWVPGDLHIGGVGLAECYWNDPARTAQAFPTAWDDGRRLYRTGDLARYWPDGMLEFLGREDTQVKIGGHRIELGEVEAVLSGLPSVKEAVAVVVDRESGGRQIGAAVLEMPVEPEAVDGAVAAAIRSAAEAAESAAQGEALERLRAFRAASDGVGRIAMHRTLAEIASGRLQPDPAFAGLLRQWPRMAPEPGDLDAACAAFEALPAWPGAELLRGWIVSCCRRAGALASGEQAPLELLFPGATLQHADSLYRHNPAAERLGALSAAMLGAALDARHPEAPLTVLEVGGGVGSFTGPLLPVLRRRGVRYHFTDVSLFFLDAARDSFGGEGDFTTGRFDINLDPADQGLPSDGYDLIVASNVLHDARDLPRTLTYLRRLLVPGGRLLLLEATENTAVQMVTAGFLEGFSAFADFRQEKGLPLLAAPQWREVLREAGFSLAHMGGDALGIGQHVFLAECRGGANPAALRDEAAKRLPDYMVPAAIRIVDTLPLGANGKVDRAALAAELARAAPAGATGEGRPLATPVEQRLADLWSELLATPILSAEADFFRSGGDSLLAIRLIGRIRDAFGVELPVRSLFEAPVLADLAARLEGGDRPALQADTRPLLVLFPGSDGAAGAFASLEAALGDVCRVQAIDFASRAAAPSTGDPLAAVLAQARSVLDGQAPGQRLLLGGWSSGTVLAAALAAQLEDEGRPCDGLVLLDPVDWSRHDVFTDRAEAMAGQAPAWLRDVVAGQLSALAAFAPRPLRVPALCFWAARREAGWPLPEPAWRDLLTGPRHEETIAADHWSLLREAEALTDVARAIRSFVELPDGPCSSQTLLVDAVR</sequence>
<dbReference type="GO" id="GO:0031177">
    <property type="term" value="F:phosphopantetheine binding"/>
    <property type="evidence" value="ECO:0007669"/>
    <property type="project" value="InterPro"/>
</dbReference>
<dbReference type="SMART" id="SM00824">
    <property type="entry name" value="PKS_TE"/>
    <property type="match status" value="1"/>
</dbReference>
<dbReference type="CDD" id="cd19535">
    <property type="entry name" value="Cyc_NRPS"/>
    <property type="match status" value="1"/>
</dbReference>
<dbReference type="Proteomes" id="UP000295122">
    <property type="component" value="Unassembled WGS sequence"/>
</dbReference>
<dbReference type="Pfam" id="PF00550">
    <property type="entry name" value="PP-binding"/>
    <property type="match status" value="1"/>
</dbReference>
<dbReference type="CDD" id="cd02440">
    <property type="entry name" value="AdoMet_MTases"/>
    <property type="match status" value="1"/>
</dbReference>
<dbReference type="GO" id="GO:0043041">
    <property type="term" value="P:amino acid activation for nonribosomal peptide biosynthetic process"/>
    <property type="evidence" value="ECO:0007669"/>
    <property type="project" value="TreeGrafter"/>
</dbReference>
<evidence type="ECO:0000256" key="8">
    <source>
        <dbReference type="ARBA" id="ARBA00066651"/>
    </source>
</evidence>
<dbReference type="InterPro" id="IPR057737">
    <property type="entry name" value="Condensation_MtbB-like"/>
</dbReference>
<dbReference type="GO" id="GO:0016874">
    <property type="term" value="F:ligase activity"/>
    <property type="evidence" value="ECO:0007669"/>
    <property type="project" value="UniProtKB-KW"/>
</dbReference>
<comment type="catalytic activity">
    <reaction evidence="7">
        <text>holo-[peptidyl-carrier protein] + L-cysteine + ATP = L-cysteinyl-[peptidyl-carrier protein] + AMP + diphosphate</text>
        <dbReference type="Rhea" id="RHEA:61680"/>
        <dbReference type="Rhea" id="RHEA-COMP:11480"/>
        <dbReference type="Rhea" id="RHEA-COMP:15906"/>
        <dbReference type="ChEBI" id="CHEBI:30616"/>
        <dbReference type="ChEBI" id="CHEBI:33019"/>
        <dbReference type="ChEBI" id="CHEBI:35235"/>
        <dbReference type="ChEBI" id="CHEBI:64479"/>
        <dbReference type="ChEBI" id="CHEBI:144926"/>
        <dbReference type="ChEBI" id="CHEBI:456215"/>
        <dbReference type="EC" id="6.2.1.69"/>
    </reaction>
    <physiologicalReaction direction="left-to-right" evidence="7">
        <dbReference type="Rhea" id="RHEA:61681"/>
    </physiologicalReaction>
</comment>
<dbReference type="SUPFAM" id="SSF53474">
    <property type="entry name" value="alpha/beta-Hydrolases"/>
    <property type="match status" value="1"/>
</dbReference>
<comment type="caution">
    <text evidence="12">The sequence shown here is derived from an EMBL/GenBank/DDBJ whole genome shotgun (WGS) entry which is preliminary data.</text>
</comment>
<protein>
    <recommendedName>
        <fullName evidence="9">L-cysteine--[L-cysteinyl-carrier protein] ligase</fullName>
        <ecNumber evidence="8">6.2.1.69</ecNumber>
    </recommendedName>
    <alternativeName>
        <fullName evidence="9">L-cysteine--[L-cysteinyl-carrier protein] ligase</fullName>
    </alternativeName>
</protein>
<dbReference type="SUPFAM" id="SSF53335">
    <property type="entry name" value="S-adenosyl-L-methionine-dependent methyltransferases"/>
    <property type="match status" value="1"/>
</dbReference>
<dbReference type="FunFam" id="3.30.559.10:FF:000023">
    <property type="entry name" value="Non-ribosomal peptide synthetase"/>
    <property type="match status" value="1"/>
</dbReference>
<keyword evidence="3" id="KW-0596">Phosphopantetheine</keyword>
<dbReference type="InterPro" id="IPR020806">
    <property type="entry name" value="PKS_PP-bd"/>
</dbReference>
<proteinExistence type="predicted"/>
<evidence type="ECO:0000259" key="11">
    <source>
        <dbReference type="PROSITE" id="PS50075"/>
    </source>
</evidence>
<dbReference type="FunFam" id="3.40.50.12780:FF:000012">
    <property type="entry name" value="Non-ribosomal peptide synthetase"/>
    <property type="match status" value="1"/>
</dbReference>
<dbReference type="InterPro" id="IPR000873">
    <property type="entry name" value="AMP-dep_synth/lig_dom"/>
</dbReference>
<dbReference type="PROSITE" id="PS00012">
    <property type="entry name" value="PHOSPHOPANTETHEINE"/>
    <property type="match status" value="1"/>
</dbReference>
<dbReference type="InterPro" id="IPR029063">
    <property type="entry name" value="SAM-dependent_MTases_sf"/>
</dbReference>
<dbReference type="NCBIfam" id="TIGR01733">
    <property type="entry name" value="AA-adenyl-dom"/>
    <property type="match status" value="1"/>
</dbReference>
<dbReference type="InterPro" id="IPR006162">
    <property type="entry name" value="Ppantetheine_attach_site"/>
</dbReference>
<organism evidence="12 13">
    <name type="scientific">Enterovirga rhinocerotis</name>
    <dbReference type="NCBI Taxonomy" id="1339210"/>
    <lineage>
        <taxon>Bacteria</taxon>
        <taxon>Pseudomonadati</taxon>
        <taxon>Pseudomonadota</taxon>
        <taxon>Alphaproteobacteria</taxon>
        <taxon>Hyphomicrobiales</taxon>
        <taxon>Methylobacteriaceae</taxon>
        <taxon>Enterovirga</taxon>
    </lineage>
</organism>
<dbReference type="Gene3D" id="3.30.559.10">
    <property type="entry name" value="Chloramphenicol acetyltransferase-like domain"/>
    <property type="match status" value="1"/>
</dbReference>
<dbReference type="InterPro" id="IPR010071">
    <property type="entry name" value="AA_adenyl_dom"/>
</dbReference>
<evidence type="ECO:0000256" key="2">
    <source>
        <dbReference type="ARBA" id="ARBA00004924"/>
    </source>
</evidence>
<dbReference type="InterPro" id="IPR045851">
    <property type="entry name" value="AMP-bd_C_sf"/>
</dbReference>
<dbReference type="FunFam" id="1.10.1200.10:FF:000016">
    <property type="entry name" value="Non-ribosomal peptide synthase"/>
    <property type="match status" value="1"/>
</dbReference>
<gene>
    <name evidence="12" type="ORF">EV668_2315</name>
</gene>
<dbReference type="Pfam" id="PF00501">
    <property type="entry name" value="AMP-binding"/>
    <property type="match status" value="1"/>
</dbReference>
<feature type="region of interest" description="Disordered" evidence="10">
    <location>
        <begin position="1"/>
        <end position="20"/>
    </location>
</feature>
<dbReference type="PROSITE" id="PS50075">
    <property type="entry name" value="CARRIER"/>
    <property type="match status" value="1"/>
</dbReference>
<dbReference type="Gene3D" id="3.30.300.30">
    <property type="match status" value="2"/>
</dbReference>
<evidence type="ECO:0000256" key="10">
    <source>
        <dbReference type="SAM" id="MobiDB-lite"/>
    </source>
</evidence>
<dbReference type="InterPro" id="IPR036736">
    <property type="entry name" value="ACP-like_sf"/>
</dbReference>
<dbReference type="SUPFAM" id="SSF52777">
    <property type="entry name" value="CoA-dependent acyltransferases"/>
    <property type="match status" value="2"/>
</dbReference>
<dbReference type="PANTHER" id="PTHR45527">
    <property type="entry name" value="NONRIBOSOMAL PEPTIDE SYNTHETASE"/>
    <property type="match status" value="1"/>
</dbReference>